<organism evidence="2 3">
    <name type="scientific">Novosphingobium anseongense</name>
    <dbReference type="NCBI Taxonomy" id="3133436"/>
    <lineage>
        <taxon>Bacteria</taxon>
        <taxon>Pseudomonadati</taxon>
        <taxon>Pseudomonadota</taxon>
        <taxon>Alphaproteobacteria</taxon>
        <taxon>Sphingomonadales</taxon>
        <taxon>Sphingomonadaceae</taxon>
        <taxon>Novosphingobium</taxon>
    </lineage>
</organism>
<gene>
    <name evidence="2" type="ORF">WG901_23385</name>
</gene>
<keyword evidence="3" id="KW-1185">Reference proteome</keyword>
<reference evidence="2 3" key="1">
    <citation type="submission" date="2024-03" db="EMBL/GenBank/DDBJ databases">
        <authorList>
            <person name="Jo J.-H."/>
        </authorList>
    </citation>
    <scope>NUCLEOTIDE SEQUENCE [LARGE SCALE GENOMIC DNA]</scope>
    <source>
        <strain evidence="2 3">PS1R-30</strain>
    </source>
</reference>
<evidence type="ECO:0000313" key="2">
    <source>
        <dbReference type="EMBL" id="MEJ5979615.1"/>
    </source>
</evidence>
<dbReference type="EMBL" id="JBBHJZ010000010">
    <property type="protein sequence ID" value="MEJ5979615.1"/>
    <property type="molecule type" value="Genomic_DNA"/>
</dbReference>
<dbReference type="RefSeq" id="WP_339589553.1">
    <property type="nucleotide sequence ID" value="NZ_JBBHJZ010000010.1"/>
</dbReference>
<keyword evidence="1" id="KW-0812">Transmembrane</keyword>
<proteinExistence type="predicted"/>
<evidence type="ECO:0000313" key="3">
    <source>
        <dbReference type="Proteomes" id="UP001361239"/>
    </source>
</evidence>
<sequence length="176" mass="19462">MPPTFDLIVSPDLIRPDYGFYAVFVGAGIVLATMTTLAVRLHWRWRKYLCVFAPLWIIGSGTLLFFDARDVLQVRELVKQGHYSVLEGCLQSFHPGSPTGSKTTSGHEHWSVAGHGFDYGQGQALPYYHAVQARDGLVHSTSRVRVSFVISPYYGDEKIVRLEALAPPCPAAPDEG</sequence>
<name>A0ABU8S2P1_9SPHN</name>
<keyword evidence="1" id="KW-1133">Transmembrane helix</keyword>
<evidence type="ECO:0000256" key="1">
    <source>
        <dbReference type="SAM" id="Phobius"/>
    </source>
</evidence>
<protein>
    <recommendedName>
        <fullName evidence="4">DUF3592 domain-containing protein</fullName>
    </recommendedName>
</protein>
<feature type="transmembrane region" description="Helical" evidence="1">
    <location>
        <begin position="48"/>
        <end position="66"/>
    </location>
</feature>
<comment type="caution">
    <text evidence="2">The sequence shown here is derived from an EMBL/GenBank/DDBJ whole genome shotgun (WGS) entry which is preliminary data.</text>
</comment>
<keyword evidence="1" id="KW-0472">Membrane</keyword>
<accession>A0ABU8S2P1</accession>
<feature type="transmembrane region" description="Helical" evidence="1">
    <location>
        <begin position="20"/>
        <end position="41"/>
    </location>
</feature>
<dbReference type="Proteomes" id="UP001361239">
    <property type="component" value="Unassembled WGS sequence"/>
</dbReference>
<evidence type="ECO:0008006" key="4">
    <source>
        <dbReference type="Google" id="ProtNLM"/>
    </source>
</evidence>